<name>A0A109W2W4_ACTRD</name>
<protein>
    <recommendedName>
        <fullName evidence="3">Asparaginase</fullName>
    </recommendedName>
</protein>
<proteinExistence type="predicted"/>
<organism evidence="1 2">
    <name type="scientific">Actinomyces radicidentis</name>
    <dbReference type="NCBI Taxonomy" id="111015"/>
    <lineage>
        <taxon>Bacteria</taxon>
        <taxon>Bacillati</taxon>
        <taxon>Actinomycetota</taxon>
        <taxon>Actinomycetes</taxon>
        <taxon>Actinomycetales</taxon>
        <taxon>Actinomycetaceae</taxon>
        <taxon>Actinomyces</taxon>
    </lineage>
</organism>
<dbReference type="RefSeq" id="WP_067942713.1">
    <property type="nucleotide sequence ID" value="NZ_CP014228.1"/>
</dbReference>
<dbReference type="InterPro" id="IPR010349">
    <property type="entry name" value="Asparaginase_II"/>
</dbReference>
<dbReference type="PANTHER" id="PTHR42110:SF1">
    <property type="entry name" value="L-ASPARAGINASE, PUTATIVE (AFU_ORTHOLOGUE AFUA_3G11890)-RELATED"/>
    <property type="match status" value="1"/>
</dbReference>
<dbReference type="Proteomes" id="UP000065220">
    <property type="component" value="Chromosome"/>
</dbReference>
<gene>
    <name evidence="1" type="ORF">AXF14_09185</name>
</gene>
<evidence type="ECO:0008006" key="3">
    <source>
        <dbReference type="Google" id="ProtNLM"/>
    </source>
</evidence>
<dbReference type="PANTHER" id="PTHR42110">
    <property type="entry name" value="L-ASPARAGINASE, PUTATIVE (AFU_ORTHOLOGUE AFUA_3G11890)-RELATED"/>
    <property type="match status" value="1"/>
</dbReference>
<accession>A0A109W2W4</accession>
<sequence>MNPSAFVPVAAVTRGGPAEHPTVESLHLGAVVALAQDGSVAYSAGDPEVPVFARSSLKPLFAVGMLRAGLEGDERQLALACASHNGGAEHLDVVRSLLARYGLTEADLRNTPGVPLGKAERRAFNRSGQTPDSLHQNCSGKHAAMLATAVALSADPASYLDHDGPVATLVRDSVERLTGATIDPATVTRDGCGAEVYPLPLISLARAYARLTAAEPGTPEHAVADAMAAHPDLIAGEGREATAIMRTIPGSIAKDGAEGFFALGLPGGAAVAVKIADGAMRAAVPAMIPALRALGVPEDQLAALPTRPVLGWGQPVGAVAGLST</sequence>
<dbReference type="EMBL" id="CP014228">
    <property type="protein sequence ID" value="AMD87726.1"/>
    <property type="molecule type" value="Genomic_DNA"/>
</dbReference>
<evidence type="ECO:0000313" key="1">
    <source>
        <dbReference type="EMBL" id="AMD87726.1"/>
    </source>
</evidence>
<dbReference type="KEGG" id="ard:AXF14_09185"/>
<dbReference type="OrthoDB" id="9780674at2"/>
<keyword evidence="2" id="KW-1185">Reference proteome</keyword>
<evidence type="ECO:0000313" key="2">
    <source>
        <dbReference type="Proteomes" id="UP000065220"/>
    </source>
</evidence>
<dbReference type="Pfam" id="PF06089">
    <property type="entry name" value="Asparaginase_II"/>
    <property type="match status" value="1"/>
</dbReference>
<reference evidence="2" key="1">
    <citation type="submission" date="2016-02" db="EMBL/GenBank/DDBJ databases">
        <authorList>
            <person name="Holder M.E."/>
            <person name="Ajami N.J."/>
            <person name="Petrosino J.F."/>
        </authorList>
    </citation>
    <scope>NUCLEOTIDE SEQUENCE [LARGE SCALE GENOMIC DNA]</scope>
    <source>
        <strain evidence="2">CCUG 36733</strain>
    </source>
</reference>
<dbReference type="AlphaFoldDB" id="A0A109W2W4"/>